<dbReference type="Pfam" id="PF06182">
    <property type="entry name" value="ABC2_membrane_6"/>
    <property type="match status" value="1"/>
</dbReference>
<feature type="transmembrane region" description="Helical" evidence="1">
    <location>
        <begin position="21"/>
        <end position="45"/>
    </location>
</feature>
<keyword evidence="1" id="KW-0812">Transmembrane</keyword>
<dbReference type="Proteomes" id="UP000282084">
    <property type="component" value="Unassembled WGS sequence"/>
</dbReference>
<keyword evidence="1" id="KW-0472">Membrane</keyword>
<feature type="transmembrane region" description="Helical" evidence="1">
    <location>
        <begin position="114"/>
        <end position="131"/>
    </location>
</feature>
<protein>
    <submittedName>
        <fullName evidence="2">ABC-2 type transport system permease protein</fullName>
    </submittedName>
</protein>
<evidence type="ECO:0000313" key="3">
    <source>
        <dbReference type="Proteomes" id="UP000282084"/>
    </source>
</evidence>
<accession>A0A495W905</accession>
<organism evidence="2 3">
    <name type="scientific">Saccharothrix australiensis</name>
    <dbReference type="NCBI Taxonomy" id="2072"/>
    <lineage>
        <taxon>Bacteria</taxon>
        <taxon>Bacillati</taxon>
        <taxon>Actinomycetota</taxon>
        <taxon>Actinomycetes</taxon>
        <taxon>Pseudonocardiales</taxon>
        <taxon>Pseudonocardiaceae</taxon>
        <taxon>Saccharothrix</taxon>
    </lineage>
</organism>
<evidence type="ECO:0000313" key="2">
    <source>
        <dbReference type="EMBL" id="RKT57627.1"/>
    </source>
</evidence>
<evidence type="ECO:0000256" key="1">
    <source>
        <dbReference type="SAM" id="Phobius"/>
    </source>
</evidence>
<comment type="caution">
    <text evidence="2">The sequence shown here is derived from an EMBL/GenBank/DDBJ whole genome shotgun (WGS) entry which is preliminary data.</text>
</comment>
<keyword evidence="3" id="KW-1185">Reference proteome</keyword>
<dbReference type="InterPro" id="IPR010390">
    <property type="entry name" value="ABC-2_transporter-like"/>
</dbReference>
<feature type="transmembrane region" description="Helical" evidence="1">
    <location>
        <begin position="228"/>
        <end position="246"/>
    </location>
</feature>
<dbReference type="EMBL" id="RBXO01000001">
    <property type="protein sequence ID" value="RKT57627.1"/>
    <property type="molecule type" value="Genomic_DNA"/>
</dbReference>
<feature type="transmembrane region" description="Helical" evidence="1">
    <location>
        <begin position="137"/>
        <end position="160"/>
    </location>
</feature>
<feature type="transmembrane region" description="Helical" evidence="1">
    <location>
        <begin position="57"/>
        <end position="75"/>
    </location>
</feature>
<dbReference type="PANTHER" id="PTHR36832:SF2">
    <property type="entry name" value="INTEGRAL MEMBRANE PROTEIN"/>
    <property type="match status" value="1"/>
</dbReference>
<proteinExistence type="predicted"/>
<feature type="transmembrane region" description="Helical" evidence="1">
    <location>
        <begin position="172"/>
        <end position="191"/>
    </location>
</feature>
<reference evidence="2 3" key="1">
    <citation type="submission" date="2018-10" db="EMBL/GenBank/DDBJ databases">
        <title>Sequencing the genomes of 1000 actinobacteria strains.</title>
        <authorList>
            <person name="Klenk H.-P."/>
        </authorList>
    </citation>
    <scope>NUCLEOTIDE SEQUENCE [LARGE SCALE GENOMIC DNA]</scope>
    <source>
        <strain evidence="2 3">DSM 43800</strain>
    </source>
</reference>
<dbReference type="PANTHER" id="PTHR36832">
    <property type="entry name" value="SLR1174 PROTEIN-RELATED"/>
    <property type="match status" value="1"/>
</dbReference>
<gene>
    <name evidence="2" type="ORF">C8E97_6351</name>
</gene>
<dbReference type="OrthoDB" id="62003at2"/>
<name>A0A495W905_9PSEU</name>
<dbReference type="AlphaFoldDB" id="A0A495W905"/>
<keyword evidence="1" id="KW-1133">Transmembrane helix</keyword>
<sequence>MRAYAQLALAGFRRYSTYRQAMFAGLAANVMFGLLRTSVLIAAVAAAPVAGYDVPAVVAYVWLGQGLMAFVQLWGDTRLTERIRTGDVVVDLHRPWHLQTALFAEDLGRAGFSAFLRFAPPLVIGSLIYPFRWPEAAVWPLFLLSSALALVVSFGLRFLLNATTFWLLDSRGVITLYVVAVSVLCGLAVPLDFFPEWFQDLLWATPFPALIQAPIDVYLDRRPQWTVLGYQAFWAVAVYAAGHVVLGRAVRKVAVQGG</sequence>